<feature type="domain" description="Tyrosine-protein kinase ephrin type A/B receptor-like" evidence="1">
    <location>
        <begin position="55"/>
        <end position="94"/>
    </location>
</feature>
<dbReference type="EMBL" id="RQTK01000672">
    <property type="protein sequence ID" value="RUS76316.1"/>
    <property type="molecule type" value="Genomic_DNA"/>
</dbReference>
<feature type="domain" description="Tyrosine-protein kinase ephrin type A/B receptor-like" evidence="1">
    <location>
        <begin position="106"/>
        <end position="151"/>
    </location>
</feature>
<dbReference type="Gene3D" id="2.10.50.10">
    <property type="entry name" value="Tumor Necrosis Factor Receptor, subunit A, domain 2"/>
    <property type="match status" value="4"/>
</dbReference>
<feature type="domain" description="Tyrosine-protein kinase ephrin type A/B receptor-like" evidence="1">
    <location>
        <begin position="160"/>
        <end position="203"/>
    </location>
</feature>
<sequence>PCEQGTYRDKSSPAQVTCVQCPAGSTTESTASDQASDCIRNCTAGYRTVILFSVASCEVCPRGFYQPEPYQDTCIPCPLQTSTRQTASIDQAQCEAYCDSGLEIVAGTDTCQACEIGYYKDNSEDIFGACVLCPDGEFITGTTAAASVGECNIRNCSAGFFRTAQNECELCGPGTYQPDKWQTSCLACPEDTTTAGPGATNSDQ</sequence>
<proteinExistence type="predicted"/>
<dbReference type="GO" id="GO:0009986">
    <property type="term" value="C:cell surface"/>
    <property type="evidence" value="ECO:0007669"/>
    <property type="project" value="TreeGrafter"/>
</dbReference>
<evidence type="ECO:0000259" key="1">
    <source>
        <dbReference type="Pfam" id="PF07699"/>
    </source>
</evidence>
<name>A0A433T473_ELYCH</name>
<dbReference type="InterPro" id="IPR009030">
    <property type="entry name" value="Growth_fac_rcpt_cys_sf"/>
</dbReference>
<dbReference type="OrthoDB" id="6153301at2759"/>
<dbReference type="AlphaFoldDB" id="A0A433T473"/>
<dbReference type="Pfam" id="PF07699">
    <property type="entry name" value="Ephrin_rec_like"/>
    <property type="match status" value="4"/>
</dbReference>
<evidence type="ECO:0000313" key="2">
    <source>
        <dbReference type="EMBL" id="RUS76316.1"/>
    </source>
</evidence>
<evidence type="ECO:0000313" key="3">
    <source>
        <dbReference type="Proteomes" id="UP000271974"/>
    </source>
</evidence>
<dbReference type="InterPro" id="IPR011641">
    <property type="entry name" value="Tyr-kin_ephrin_A/B_rcpt-like"/>
</dbReference>
<dbReference type="SUPFAM" id="SSF57184">
    <property type="entry name" value="Growth factor receptor domain"/>
    <property type="match status" value="1"/>
</dbReference>
<dbReference type="SMART" id="SM01411">
    <property type="entry name" value="Ephrin_rec_like"/>
    <property type="match status" value="4"/>
</dbReference>
<feature type="domain" description="Tyrosine-protein kinase ephrin type A/B receptor-like" evidence="1">
    <location>
        <begin position="1"/>
        <end position="38"/>
    </location>
</feature>
<organism evidence="2 3">
    <name type="scientific">Elysia chlorotica</name>
    <name type="common">Eastern emerald elysia</name>
    <name type="synonym">Sea slug</name>
    <dbReference type="NCBI Taxonomy" id="188477"/>
    <lineage>
        <taxon>Eukaryota</taxon>
        <taxon>Metazoa</taxon>
        <taxon>Spiralia</taxon>
        <taxon>Lophotrochozoa</taxon>
        <taxon>Mollusca</taxon>
        <taxon>Gastropoda</taxon>
        <taxon>Heterobranchia</taxon>
        <taxon>Euthyneura</taxon>
        <taxon>Panpulmonata</taxon>
        <taxon>Sacoglossa</taxon>
        <taxon>Placobranchoidea</taxon>
        <taxon>Plakobranchidae</taxon>
        <taxon>Elysia</taxon>
    </lineage>
</organism>
<dbReference type="PANTHER" id="PTHR24046:SF5">
    <property type="entry name" value="EGF-LIKE DOMAIN-CONTAINING PROTEIN"/>
    <property type="match status" value="1"/>
</dbReference>
<dbReference type="PANTHER" id="PTHR24046">
    <property type="entry name" value="SIGNAL PEPTIDE, CUB AND EGF-LIKE DOMAIN-CONTAINING"/>
    <property type="match status" value="1"/>
</dbReference>
<gene>
    <name evidence="2" type="ORF">EGW08_015923</name>
</gene>
<reference evidence="2 3" key="1">
    <citation type="submission" date="2019-01" db="EMBL/GenBank/DDBJ databases">
        <title>A draft genome assembly of the solar-powered sea slug Elysia chlorotica.</title>
        <authorList>
            <person name="Cai H."/>
            <person name="Li Q."/>
            <person name="Fang X."/>
            <person name="Li J."/>
            <person name="Curtis N.E."/>
            <person name="Altenburger A."/>
            <person name="Shibata T."/>
            <person name="Feng M."/>
            <person name="Maeda T."/>
            <person name="Schwartz J.A."/>
            <person name="Shigenobu S."/>
            <person name="Lundholm N."/>
            <person name="Nishiyama T."/>
            <person name="Yang H."/>
            <person name="Hasebe M."/>
            <person name="Li S."/>
            <person name="Pierce S.K."/>
            <person name="Wang J."/>
        </authorList>
    </citation>
    <scope>NUCLEOTIDE SEQUENCE [LARGE SCALE GENOMIC DNA]</scope>
    <source>
        <strain evidence="2">EC2010</strain>
        <tissue evidence="2">Whole organism of an adult</tissue>
    </source>
</reference>
<dbReference type="Proteomes" id="UP000271974">
    <property type="component" value="Unassembled WGS sequence"/>
</dbReference>
<feature type="non-terminal residue" evidence="2">
    <location>
        <position position="1"/>
    </location>
</feature>
<keyword evidence="3" id="KW-1185">Reference proteome</keyword>
<dbReference type="InterPro" id="IPR052071">
    <property type="entry name" value="SCUB_EGF-like_domain"/>
</dbReference>
<dbReference type="GO" id="GO:0007165">
    <property type="term" value="P:signal transduction"/>
    <property type="evidence" value="ECO:0007669"/>
    <property type="project" value="TreeGrafter"/>
</dbReference>
<dbReference type="STRING" id="188477.A0A433T473"/>
<accession>A0A433T473</accession>
<feature type="non-terminal residue" evidence="2">
    <location>
        <position position="204"/>
    </location>
</feature>
<dbReference type="GO" id="GO:0005615">
    <property type="term" value="C:extracellular space"/>
    <property type="evidence" value="ECO:0007669"/>
    <property type="project" value="TreeGrafter"/>
</dbReference>
<comment type="caution">
    <text evidence="2">The sequence shown here is derived from an EMBL/GenBank/DDBJ whole genome shotgun (WGS) entry which is preliminary data.</text>
</comment>
<protein>
    <recommendedName>
        <fullName evidence="1">Tyrosine-protein kinase ephrin type A/B receptor-like domain-containing protein</fullName>
    </recommendedName>
</protein>